<dbReference type="EMBL" id="BMQA01000003">
    <property type="protein sequence ID" value="GGJ04610.1"/>
    <property type="molecule type" value="Genomic_DNA"/>
</dbReference>
<name>A0A917K9B7_9ACTN</name>
<evidence type="ECO:0000313" key="1">
    <source>
        <dbReference type="EMBL" id="GGJ04610.1"/>
    </source>
</evidence>
<evidence type="ECO:0000313" key="2">
    <source>
        <dbReference type="Proteomes" id="UP000657574"/>
    </source>
</evidence>
<reference evidence="1" key="1">
    <citation type="journal article" date="2014" name="Int. J. Syst. Evol. Microbiol.">
        <title>Complete genome sequence of Corynebacterium casei LMG S-19264T (=DSM 44701T), isolated from a smear-ripened cheese.</title>
        <authorList>
            <consortium name="US DOE Joint Genome Institute (JGI-PGF)"/>
            <person name="Walter F."/>
            <person name="Albersmeier A."/>
            <person name="Kalinowski J."/>
            <person name="Ruckert C."/>
        </authorList>
    </citation>
    <scope>NUCLEOTIDE SEQUENCE</scope>
    <source>
        <strain evidence="1">JCM 3086</strain>
    </source>
</reference>
<protein>
    <submittedName>
        <fullName evidence="1">Uncharacterized protein</fullName>
    </submittedName>
</protein>
<gene>
    <name evidence="1" type="ORF">GCM10010121_013770</name>
</gene>
<dbReference type="RefSeq" id="WP_189310090.1">
    <property type="nucleotide sequence ID" value="NZ_BMQA01000003.1"/>
</dbReference>
<dbReference type="Proteomes" id="UP000657574">
    <property type="component" value="Unassembled WGS sequence"/>
</dbReference>
<reference evidence="1" key="2">
    <citation type="submission" date="2020-09" db="EMBL/GenBank/DDBJ databases">
        <authorList>
            <person name="Sun Q."/>
            <person name="Ohkuma M."/>
        </authorList>
    </citation>
    <scope>NUCLEOTIDE SEQUENCE</scope>
    <source>
        <strain evidence="1">JCM 3086</strain>
    </source>
</reference>
<keyword evidence="2" id="KW-1185">Reference proteome</keyword>
<organism evidence="1 2">
    <name type="scientific">Streptomyces brasiliensis</name>
    <dbReference type="NCBI Taxonomy" id="1954"/>
    <lineage>
        <taxon>Bacteria</taxon>
        <taxon>Bacillati</taxon>
        <taxon>Actinomycetota</taxon>
        <taxon>Actinomycetes</taxon>
        <taxon>Kitasatosporales</taxon>
        <taxon>Streptomycetaceae</taxon>
        <taxon>Streptomyces</taxon>
    </lineage>
</organism>
<sequence>MSDLAMVAVVSAYNLRFIRYWDAESRIVGDAGPKVTRPLPGVPGLHMFYDQSDVDAPHQDLNEVGRRVVEALGHPRQDEMRGQLCIYLADAEGAPVDMPPWLRDRIQEEVGRARADTRA</sequence>
<dbReference type="AlphaFoldDB" id="A0A917K9B7"/>
<comment type="caution">
    <text evidence="1">The sequence shown here is derived from an EMBL/GenBank/DDBJ whole genome shotgun (WGS) entry which is preliminary data.</text>
</comment>
<proteinExistence type="predicted"/>
<accession>A0A917K9B7</accession>